<protein>
    <recommendedName>
        <fullName evidence="4">Protein FAF1</fullName>
    </recommendedName>
</protein>
<reference evidence="2" key="1">
    <citation type="submission" date="2021-07" db="EMBL/GenBank/DDBJ databases">
        <authorList>
            <person name="Durling M."/>
        </authorList>
    </citation>
    <scope>NUCLEOTIDE SEQUENCE</scope>
</reference>
<feature type="compositionally biased region" description="Low complexity" evidence="1">
    <location>
        <begin position="164"/>
        <end position="173"/>
    </location>
</feature>
<dbReference type="GO" id="GO:0000462">
    <property type="term" value="P:maturation of SSU-rRNA from tricistronic rRNA transcript (SSU-rRNA, 5.8S rRNA, LSU-rRNA)"/>
    <property type="evidence" value="ECO:0007669"/>
    <property type="project" value="TreeGrafter"/>
</dbReference>
<feature type="compositionally biased region" description="Basic and acidic residues" evidence="1">
    <location>
        <begin position="263"/>
        <end position="274"/>
    </location>
</feature>
<feature type="compositionally biased region" description="Acidic residues" evidence="1">
    <location>
        <begin position="63"/>
        <end position="88"/>
    </location>
</feature>
<feature type="compositionally biased region" description="Basic and acidic residues" evidence="1">
    <location>
        <begin position="210"/>
        <end position="246"/>
    </location>
</feature>
<feature type="compositionally biased region" description="Basic residues" evidence="1">
    <location>
        <begin position="286"/>
        <end position="296"/>
    </location>
</feature>
<name>A0A9N9QBT0_9HELO</name>
<keyword evidence="3" id="KW-1185">Reference proteome</keyword>
<proteinExistence type="predicted"/>
<dbReference type="GO" id="GO:0005730">
    <property type="term" value="C:nucleolus"/>
    <property type="evidence" value="ECO:0007669"/>
    <property type="project" value="TreeGrafter"/>
</dbReference>
<accession>A0A9N9QBT0</accession>
<feature type="region of interest" description="Disordered" evidence="1">
    <location>
        <begin position="1"/>
        <end position="39"/>
    </location>
</feature>
<organism evidence="2 3">
    <name type="scientific">Hymenoscyphus albidus</name>
    <dbReference type="NCBI Taxonomy" id="595503"/>
    <lineage>
        <taxon>Eukaryota</taxon>
        <taxon>Fungi</taxon>
        <taxon>Dikarya</taxon>
        <taxon>Ascomycota</taxon>
        <taxon>Pezizomycotina</taxon>
        <taxon>Leotiomycetes</taxon>
        <taxon>Helotiales</taxon>
        <taxon>Helotiaceae</taxon>
        <taxon>Hymenoscyphus</taxon>
    </lineage>
</organism>
<feature type="compositionally biased region" description="Basic and acidic residues" evidence="1">
    <location>
        <begin position="22"/>
        <end position="39"/>
    </location>
</feature>
<gene>
    <name evidence="2" type="ORF">HYALB_00004724</name>
</gene>
<dbReference type="Proteomes" id="UP000701801">
    <property type="component" value="Unassembled WGS sequence"/>
</dbReference>
<feature type="region of interest" description="Disordered" evidence="1">
    <location>
        <begin position="193"/>
        <end position="296"/>
    </location>
</feature>
<evidence type="ECO:0000313" key="3">
    <source>
        <dbReference type="Proteomes" id="UP000701801"/>
    </source>
</evidence>
<evidence type="ECO:0008006" key="4">
    <source>
        <dbReference type="Google" id="ProtNLM"/>
    </source>
</evidence>
<dbReference type="OrthoDB" id="5556956at2759"/>
<evidence type="ECO:0000313" key="2">
    <source>
        <dbReference type="EMBL" id="CAG8981782.1"/>
    </source>
</evidence>
<comment type="caution">
    <text evidence="2">The sequence shown here is derived from an EMBL/GenBank/DDBJ whole genome shotgun (WGS) entry which is preliminary data.</text>
</comment>
<dbReference type="Pfam" id="PF15375">
    <property type="entry name" value="FSAF1"/>
    <property type="match status" value="1"/>
</dbReference>
<dbReference type="InterPro" id="IPR027973">
    <property type="entry name" value="FSAF1-like"/>
</dbReference>
<feature type="region of interest" description="Disordered" evidence="1">
    <location>
        <begin position="113"/>
        <end position="144"/>
    </location>
</feature>
<dbReference type="EMBL" id="CAJVRM010000518">
    <property type="protein sequence ID" value="CAG8981782.1"/>
    <property type="molecule type" value="Genomic_DNA"/>
</dbReference>
<dbReference type="PANTHER" id="PTHR28096">
    <property type="entry name" value="PROTEIN FAF1"/>
    <property type="match status" value="1"/>
</dbReference>
<dbReference type="PANTHER" id="PTHR28096:SF1">
    <property type="entry name" value="PROTEIN FAF1"/>
    <property type="match status" value="1"/>
</dbReference>
<evidence type="ECO:0000256" key="1">
    <source>
        <dbReference type="SAM" id="MobiDB-lite"/>
    </source>
</evidence>
<feature type="compositionally biased region" description="Basic residues" evidence="1">
    <location>
        <begin position="1"/>
        <end position="12"/>
    </location>
</feature>
<sequence>MSTNLGKRKRKVGAVTASKSKRREERSGSEESEGAKLDAQEIFRRHFEAQFKPLPIVQKATEEAEDLSEEDDDEEEEWGGISEPEEGGVEVVEHTDAQTRMAAMSKEELKAFMSSKIPKSTPTVSLIRDKSGTKIDDEDASEEASLKKDLALQRLLAESHLLDSGSNTTSSGTNRHKATDLRLQALGSKGSIFKQEKMPIAHRKGIVSKQNEKEDARRREARENGIILEKAKMKARSGNEGKRDRGVGAPAVGKFSGGTLKLSKKDIFDIEGPKRSSSSRGGRGGGRGRGKGKRGR</sequence>
<feature type="region of interest" description="Disordered" evidence="1">
    <location>
        <begin position="53"/>
        <end position="90"/>
    </location>
</feature>
<dbReference type="AlphaFoldDB" id="A0A9N9QBT0"/>
<feature type="region of interest" description="Disordered" evidence="1">
    <location>
        <begin position="159"/>
        <end position="179"/>
    </location>
</feature>
<dbReference type="InterPro" id="IPR053030">
    <property type="entry name" value="Ribosomal_biogenesis_FAF1-like"/>
</dbReference>